<dbReference type="SUPFAM" id="SSF55781">
    <property type="entry name" value="GAF domain-like"/>
    <property type="match status" value="1"/>
</dbReference>
<dbReference type="SMART" id="SM00346">
    <property type="entry name" value="HTH_ICLR"/>
    <property type="match status" value="1"/>
</dbReference>
<reference evidence="6" key="1">
    <citation type="journal article" date="2019" name="Int. J. Syst. Evol. Microbiol.">
        <title>The Global Catalogue of Microorganisms (GCM) 10K type strain sequencing project: providing services to taxonomists for standard genome sequencing and annotation.</title>
        <authorList>
            <consortium name="The Broad Institute Genomics Platform"/>
            <consortium name="The Broad Institute Genome Sequencing Center for Infectious Disease"/>
            <person name="Wu L."/>
            <person name="Ma J."/>
        </authorList>
    </citation>
    <scope>NUCLEOTIDE SEQUENCE [LARGE SCALE GENOMIC DNA]</scope>
    <source>
        <strain evidence="6">CCUG 57508</strain>
    </source>
</reference>
<keyword evidence="3" id="KW-0804">Transcription</keyword>
<dbReference type="InterPro" id="IPR036390">
    <property type="entry name" value="WH_DNA-bd_sf"/>
</dbReference>
<comment type="caution">
    <text evidence="5">The sequence shown here is derived from an EMBL/GenBank/DDBJ whole genome shotgun (WGS) entry which is preliminary data.</text>
</comment>
<keyword evidence="2" id="KW-0238">DNA-binding</keyword>
<accession>A0ABW3N3P7</accession>
<evidence type="ECO:0000256" key="1">
    <source>
        <dbReference type="ARBA" id="ARBA00023015"/>
    </source>
</evidence>
<dbReference type="Proteomes" id="UP001597046">
    <property type="component" value="Unassembled WGS sequence"/>
</dbReference>
<evidence type="ECO:0000256" key="2">
    <source>
        <dbReference type="ARBA" id="ARBA00023125"/>
    </source>
</evidence>
<dbReference type="InterPro" id="IPR036388">
    <property type="entry name" value="WH-like_DNA-bd_sf"/>
</dbReference>
<dbReference type="SUPFAM" id="SSF46785">
    <property type="entry name" value="Winged helix' DNA-binding domain"/>
    <property type="match status" value="1"/>
</dbReference>
<dbReference type="Pfam" id="PF01614">
    <property type="entry name" value="IclR_C"/>
    <property type="match status" value="1"/>
</dbReference>
<dbReference type="InterPro" id="IPR029016">
    <property type="entry name" value="GAF-like_dom_sf"/>
</dbReference>
<keyword evidence="6" id="KW-1185">Reference proteome</keyword>
<dbReference type="InterPro" id="IPR005471">
    <property type="entry name" value="Tscrpt_reg_IclR_N"/>
</dbReference>
<dbReference type="EMBL" id="JBHTKH010000028">
    <property type="protein sequence ID" value="MFD1056812.1"/>
    <property type="molecule type" value="Genomic_DNA"/>
</dbReference>
<evidence type="ECO:0000313" key="5">
    <source>
        <dbReference type="EMBL" id="MFD1056812.1"/>
    </source>
</evidence>
<keyword evidence="1" id="KW-0805">Transcription regulation</keyword>
<dbReference type="PANTHER" id="PTHR30136">
    <property type="entry name" value="HELIX-TURN-HELIX TRANSCRIPTIONAL REGULATOR, ICLR FAMILY"/>
    <property type="match status" value="1"/>
</dbReference>
<evidence type="ECO:0000259" key="4">
    <source>
        <dbReference type="PROSITE" id="PS51078"/>
    </source>
</evidence>
<dbReference type="Gene3D" id="1.10.10.10">
    <property type="entry name" value="Winged helix-like DNA-binding domain superfamily/Winged helix DNA-binding domain"/>
    <property type="match status" value="1"/>
</dbReference>
<evidence type="ECO:0000256" key="3">
    <source>
        <dbReference type="ARBA" id="ARBA00023163"/>
    </source>
</evidence>
<name>A0ABW3N3P7_9MICO</name>
<evidence type="ECO:0000313" key="6">
    <source>
        <dbReference type="Proteomes" id="UP001597046"/>
    </source>
</evidence>
<sequence>MNEQPMGILEKASRLVELLAERGPMTPAEIAEETGMPRPSVYRLAEALHLANLATILEDSRIQASHRWLRLADASRSAMGEWAHARGVLDDLREQTGQTVFLSVPRHHEAICIDWAQGRAINVLLLKPGRRLPLHAGAAGRVTLAFHEEAADYVDLAPFPPLTRHTLTTANELRRDIELTRARRYVHSDEDVTDGIGALGIPVFDGARRLRGALSLAGLAEDMSEREESFVTRLLRAGDILSDGLDSP</sequence>
<proteinExistence type="predicted"/>
<dbReference type="InterPro" id="IPR050707">
    <property type="entry name" value="HTH_MetabolicPath_Reg"/>
</dbReference>
<dbReference type="Pfam" id="PF09339">
    <property type="entry name" value="HTH_IclR"/>
    <property type="match status" value="1"/>
</dbReference>
<dbReference type="Gene3D" id="3.30.450.40">
    <property type="match status" value="1"/>
</dbReference>
<feature type="domain" description="IclR-ED" evidence="4">
    <location>
        <begin position="67"/>
        <end position="248"/>
    </location>
</feature>
<dbReference type="RefSeq" id="WP_386054976.1">
    <property type="nucleotide sequence ID" value="NZ_JBHTKH010000028.1"/>
</dbReference>
<dbReference type="PANTHER" id="PTHR30136:SF35">
    <property type="entry name" value="HTH-TYPE TRANSCRIPTIONAL REGULATOR RV1719"/>
    <property type="match status" value="1"/>
</dbReference>
<protein>
    <submittedName>
        <fullName evidence="5">IclR family transcriptional regulator</fullName>
    </submittedName>
</protein>
<organism evidence="5 6">
    <name type="scientific">Terrabacter terrigena</name>
    <dbReference type="NCBI Taxonomy" id="574718"/>
    <lineage>
        <taxon>Bacteria</taxon>
        <taxon>Bacillati</taxon>
        <taxon>Actinomycetota</taxon>
        <taxon>Actinomycetes</taxon>
        <taxon>Micrococcales</taxon>
        <taxon>Intrasporangiaceae</taxon>
        <taxon>Terrabacter</taxon>
    </lineage>
</organism>
<dbReference type="PROSITE" id="PS51078">
    <property type="entry name" value="ICLR_ED"/>
    <property type="match status" value="1"/>
</dbReference>
<dbReference type="InterPro" id="IPR014757">
    <property type="entry name" value="Tscrpt_reg_IclR_C"/>
</dbReference>
<gene>
    <name evidence="5" type="ORF">ACFQ2V_21100</name>
</gene>